<dbReference type="InterPro" id="IPR044063">
    <property type="entry name" value="ZF_RING_GID"/>
</dbReference>
<sequence length="451" mass="52465">MSLLGGPSLDFHLKLQESSFRVPYEAIRRNFRTIQKLDERELKKIEEIKKSLKKSKTKEEKDKVKKQLLISLRSFEKKLKARKATEDELISRINCRISKLKELDELQKSANLIKSSTEEVGEITKDKVLNWYRDQTNLLIIGYLLKTNLSIDEEQNLGLKLLKSLKVERLIDYDIILISNRISNSILRGNLTELVAWMNENKSYLGKIKSDLEFQTRLQEYIELIRDQDMKRAVSTFNNHLKSFSKTKFDEIQIASGLLIFNPLSIKEMLNKHKKKDGFKNNLVSKTFKKYSDLFSNERYEYLSKLFLQIYYKMNGIPDNDPLLVYLSLGISSLKTKACQCSSSREILPFETVLNAKLNKEDIPSPQSISKCPVCSMEVNQLSYELPYSHNERSYLFDNPVMLPNGNIFDKTKLLSFAKLKHPDVFNENKLLDPITSEVFDINQLVIMFPT</sequence>
<evidence type="ECO:0000256" key="7">
    <source>
        <dbReference type="PROSITE-ProRule" id="PRU01215"/>
    </source>
</evidence>
<dbReference type="GO" id="GO:0008270">
    <property type="term" value="F:zinc ion binding"/>
    <property type="evidence" value="ECO:0007669"/>
    <property type="project" value="UniProtKB-KW"/>
</dbReference>
<evidence type="ECO:0000256" key="4">
    <source>
        <dbReference type="ARBA" id="ARBA00022723"/>
    </source>
</evidence>
<evidence type="ECO:0000259" key="8">
    <source>
        <dbReference type="PROSITE" id="PS50897"/>
    </source>
</evidence>
<feature type="zinc finger region" description="RING-Gid-type" evidence="7">
    <location>
        <begin position="372"/>
        <end position="436"/>
    </location>
</feature>
<dbReference type="EMBL" id="JAEUBF010001304">
    <property type="protein sequence ID" value="KAH3670319.1"/>
    <property type="molecule type" value="Genomic_DNA"/>
</dbReference>
<organism evidence="10 11">
    <name type="scientific">Wickerhamomyces mucosus</name>
    <dbReference type="NCBI Taxonomy" id="1378264"/>
    <lineage>
        <taxon>Eukaryota</taxon>
        <taxon>Fungi</taxon>
        <taxon>Dikarya</taxon>
        <taxon>Ascomycota</taxon>
        <taxon>Saccharomycotina</taxon>
        <taxon>Saccharomycetes</taxon>
        <taxon>Phaffomycetales</taxon>
        <taxon>Wickerhamomycetaceae</taxon>
        <taxon>Wickerhamomyces</taxon>
    </lineage>
</organism>
<dbReference type="PANTHER" id="PTHR12170:SF2">
    <property type="entry name" value="E3 UBIQUITIN-PROTEIN TRANSFERASE MAEA"/>
    <property type="match status" value="1"/>
</dbReference>
<dbReference type="GO" id="GO:0043161">
    <property type="term" value="P:proteasome-mediated ubiquitin-dependent protein catabolic process"/>
    <property type="evidence" value="ECO:0007669"/>
    <property type="project" value="InterPro"/>
</dbReference>
<dbReference type="SMART" id="SM00668">
    <property type="entry name" value="CTLH"/>
    <property type="match status" value="1"/>
</dbReference>
<dbReference type="InterPro" id="IPR006595">
    <property type="entry name" value="CTLH_C"/>
</dbReference>
<comment type="similarity">
    <text evidence="2">Belongs to the FYV10 family.</text>
</comment>
<evidence type="ECO:0000256" key="5">
    <source>
        <dbReference type="ARBA" id="ARBA00022771"/>
    </source>
</evidence>
<dbReference type="GO" id="GO:0034657">
    <property type="term" value="C:GID complex"/>
    <property type="evidence" value="ECO:0007669"/>
    <property type="project" value="TreeGrafter"/>
</dbReference>
<evidence type="ECO:0000313" key="11">
    <source>
        <dbReference type="Proteomes" id="UP000769528"/>
    </source>
</evidence>
<comment type="subcellular location">
    <subcellularLocation>
        <location evidence="1">Cytoplasm</location>
    </subcellularLocation>
</comment>
<protein>
    <recommendedName>
        <fullName evidence="12">Protein fyv10</fullName>
    </recommendedName>
</protein>
<dbReference type="PROSITE" id="PS50897">
    <property type="entry name" value="CTLH"/>
    <property type="match status" value="1"/>
</dbReference>
<evidence type="ECO:0000256" key="3">
    <source>
        <dbReference type="ARBA" id="ARBA00022490"/>
    </source>
</evidence>
<dbReference type="GO" id="GO:0061630">
    <property type="term" value="F:ubiquitin protein ligase activity"/>
    <property type="evidence" value="ECO:0007669"/>
    <property type="project" value="InterPro"/>
</dbReference>
<reference evidence="10" key="1">
    <citation type="journal article" date="2021" name="Open Biol.">
        <title>Shared evolutionary footprints suggest mitochondrial oxidative damage underlies multiple complex I losses in fungi.</title>
        <authorList>
            <person name="Schikora-Tamarit M.A."/>
            <person name="Marcet-Houben M."/>
            <person name="Nosek J."/>
            <person name="Gabaldon T."/>
        </authorList>
    </citation>
    <scope>NUCLEOTIDE SEQUENCE</scope>
    <source>
        <strain evidence="10">CBS6341</strain>
    </source>
</reference>
<reference evidence="10" key="2">
    <citation type="submission" date="2021-01" db="EMBL/GenBank/DDBJ databases">
        <authorList>
            <person name="Schikora-Tamarit M.A."/>
        </authorList>
    </citation>
    <scope>NUCLEOTIDE SEQUENCE</scope>
    <source>
        <strain evidence="10">CBS6341</strain>
    </source>
</reference>
<feature type="domain" description="RING-Gid-type" evidence="9">
    <location>
        <begin position="372"/>
        <end position="436"/>
    </location>
</feature>
<evidence type="ECO:0000256" key="6">
    <source>
        <dbReference type="ARBA" id="ARBA00022833"/>
    </source>
</evidence>
<dbReference type="AlphaFoldDB" id="A0A9P8PFK8"/>
<keyword evidence="5 7" id="KW-0863">Zinc-finger</keyword>
<name>A0A9P8PFK8_9ASCO</name>
<evidence type="ECO:0000256" key="1">
    <source>
        <dbReference type="ARBA" id="ARBA00004496"/>
    </source>
</evidence>
<feature type="domain" description="CTLH" evidence="8">
    <location>
        <begin position="175"/>
        <end position="232"/>
    </location>
</feature>
<dbReference type="InterPro" id="IPR045098">
    <property type="entry name" value="Fyv10_fam"/>
</dbReference>
<evidence type="ECO:0000259" key="9">
    <source>
        <dbReference type="PROSITE" id="PS51867"/>
    </source>
</evidence>
<dbReference type="PROSITE" id="PS51867">
    <property type="entry name" value="ZF_RING_GID"/>
    <property type="match status" value="1"/>
</dbReference>
<keyword evidence="6" id="KW-0862">Zinc</keyword>
<dbReference type="GO" id="GO:0005634">
    <property type="term" value="C:nucleus"/>
    <property type="evidence" value="ECO:0007669"/>
    <property type="project" value="TreeGrafter"/>
</dbReference>
<evidence type="ECO:0008006" key="12">
    <source>
        <dbReference type="Google" id="ProtNLM"/>
    </source>
</evidence>
<dbReference type="Proteomes" id="UP000769528">
    <property type="component" value="Unassembled WGS sequence"/>
</dbReference>
<accession>A0A9P8PFK8</accession>
<gene>
    <name evidence="10" type="ORF">WICMUC_004888</name>
</gene>
<dbReference type="Pfam" id="PF10607">
    <property type="entry name" value="CTLH"/>
    <property type="match status" value="1"/>
</dbReference>
<dbReference type="GO" id="GO:0005737">
    <property type="term" value="C:cytoplasm"/>
    <property type="evidence" value="ECO:0007669"/>
    <property type="project" value="UniProtKB-SubCell"/>
</dbReference>
<evidence type="ECO:0000313" key="10">
    <source>
        <dbReference type="EMBL" id="KAH3670319.1"/>
    </source>
</evidence>
<dbReference type="OrthoDB" id="1933455at2759"/>
<keyword evidence="11" id="KW-1185">Reference proteome</keyword>
<keyword evidence="3" id="KW-0963">Cytoplasm</keyword>
<keyword evidence="4" id="KW-0479">Metal-binding</keyword>
<comment type="caution">
    <text evidence="10">The sequence shown here is derived from an EMBL/GenBank/DDBJ whole genome shotgun (WGS) entry which is preliminary data.</text>
</comment>
<dbReference type="PANTHER" id="PTHR12170">
    <property type="entry name" value="MACROPHAGE ERYTHROBLAST ATTACHER-RELATED"/>
    <property type="match status" value="1"/>
</dbReference>
<dbReference type="InterPro" id="IPR024964">
    <property type="entry name" value="CTLH/CRA"/>
</dbReference>
<evidence type="ECO:0000256" key="2">
    <source>
        <dbReference type="ARBA" id="ARBA00010615"/>
    </source>
</evidence>
<proteinExistence type="inferred from homology"/>